<evidence type="ECO:0000259" key="11">
    <source>
        <dbReference type="PROSITE" id="PS50112"/>
    </source>
</evidence>
<organism evidence="13 14">
    <name type="scientific">Pseudonocardia xinjiangensis</name>
    <dbReference type="NCBI Taxonomy" id="75289"/>
    <lineage>
        <taxon>Bacteria</taxon>
        <taxon>Bacillati</taxon>
        <taxon>Actinomycetota</taxon>
        <taxon>Actinomycetes</taxon>
        <taxon>Pseudonocardiales</taxon>
        <taxon>Pseudonocardiaceae</taxon>
        <taxon>Pseudonocardia</taxon>
    </lineage>
</organism>
<dbReference type="InterPro" id="IPR050482">
    <property type="entry name" value="Sensor_HK_TwoCompSys"/>
</dbReference>
<evidence type="ECO:0000256" key="10">
    <source>
        <dbReference type="SAM" id="MobiDB-lite"/>
    </source>
</evidence>
<dbReference type="PROSITE" id="PS50112">
    <property type="entry name" value="PAS"/>
    <property type="match status" value="1"/>
</dbReference>
<feature type="coiled-coil region" evidence="9">
    <location>
        <begin position="228"/>
        <end position="265"/>
    </location>
</feature>
<evidence type="ECO:0000256" key="5">
    <source>
        <dbReference type="ARBA" id="ARBA00022741"/>
    </source>
</evidence>
<dbReference type="Pfam" id="PF07730">
    <property type="entry name" value="HisKA_3"/>
    <property type="match status" value="1"/>
</dbReference>
<dbReference type="Gene3D" id="3.30.565.10">
    <property type="entry name" value="Histidine kinase-like ATPase, C-terminal domain"/>
    <property type="match status" value="1"/>
</dbReference>
<dbReference type="Pfam" id="PF02518">
    <property type="entry name" value="HATPase_c"/>
    <property type="match status" value="1"/>
</dbReference>
<dbReference type="InterPro" id="IPR036890">
    <property type="entry name" value="HATPase_C_sf"/>
</dbReference>
<dbReference type="InterPro" id="IPR011712">
    <property type="entry name" value="Sig_transdc_His_kin_sub3_dim/P"/>
</dbReference>
<dbReference type="EMBL" id="JAAXKY010000002">
    <property type="protein sequence ID" value="NMH75801.1"/>
    <property type="molecule type" value="Genomic_DNA"/>
</dbReference>
<evidence type="ECO:0000256" key="7">
    <source>
        <dbReference type="ARBA" id="ARBA00022840"/>
    </source>
</evidence>
<evidence type="ECO:0000256" key="3">
    <source>
        <dbReference type="ARBA" id="ARBA00022553"/>
    </source>
</evidence>
<feature type="region of interest" description="Disordered" evidence="10">
    <location>
        <begin position="430"/>
        <end position="468"/>
    </location>
</feature>
<dbReference type="Pfam" id="PF00989">
    <property type="entry name" value="PAS"/>
    <property type="match status" value="1"/>
</dbReference>
<dbReference type="PROSITE" id="PS50113">
    <property type="entry name" value="PAC"/>
    <property type="match status" value="1"/>
</dbReference>
<dbReference type="InterPro" id="IPR003594">
    <property type="entry name" value="HATPase_dom"/>
</dbReference>
<proteinExistence type="predicted"/>
<evidence type="ECO:0000313" key="14">
    <source>
        <dbReference type="Proteomes" id="UP001296706"/>
    </source>
</evidence>
<dbReference type="Proteomes" id="UP001296706">
    <property type="component" value="Unassembled WGS sequence"/>
</dbReference>
<evidence type="ECO:0000256" key="9">
    <source>
        <dbReference type="SAM" id="Coils"/>
    </source>
</evidence>
<dbReference type="CDD" id="cd00130">
    <property type="entry name" value="PAS"/>
    <property type="match status" value="1"/>
</dbReference>
<evidence type="ECO:0000256" key="8">
    <source>
        <dbReference type="ARBA" id="ARBA00023012"/>
    </source>
</evidence>
<feature type="domain" description="PAC" evidence="12">
    <location>
        <begin position="184"/>
        <end position="234"/>
    </location>
</feature>
<dbReference type="PANTHER" id="PTHR24421">
    <property type="entry name" value="NITRATE/NITRITE SENSOR PROTEIN NARX-RELATED"/>
    <property type="match status" value="1"/>
</dbReference>
<dbReference type="Gene3D" id="3.30.450.20">
    <property type="entry name" value="PAS domain"/>
    <property type="match status" value="1"/>
</dbReference>
<dbReference type="SMART" id="SM00091">
    <property type="entry name" value="PAS"/>
    <property type="match status" value="1"/>
</dbReference>
<evidence type="ECO:0000313" key="13">
    <source>
        <dbReference type="EMBL" id="NMH75801.1"/>
    </source>
</evidence>
<keyword evidence="7" id="KW-0067">ATP-binding</keyword>
<dbReference type="Gene3D" id="1.20.5.1930">
    <property type="match status" value="1"/>
</dbReference>
<dbReference type="InterPro" id="IPR000700">
    <property type="entry name" value="PAS-assoc_C"/>
</dbReference>
<dbReference type="SUPFAM" id="SSF55874">
    <property type="entry name" value="ATPase domain of HSP90 chaperone/DNA topoisomerase II/histidine kinase"/>
    <property type="match status" value="1"/>
</dbReference>
<keyword evidence="3" id="KW-0597">Phosphoprotein</keyword>
<comment type="catalytic activity">
    <reaction evidence="1">
        <text>ATP + protein L-histidine = ADP + protein N-phospho-L-histidine.</text>
        <dbReference type="EC" id="2.7.13.3"/>
    </reaction>
</comment>
<evidence type="ECO:0000256" key="6">
    <source>
        <dbReference type="ARBA" id="ARBA00022777"/>
    </source>
</evidence>
<evidence type="ECO:0000259" key="12">
    <source>
        <dbReference type="PROSITE" id="PS50113"/>
    </source>
</evidence>
<keyword evidence="8" id="KW-0902">Two-component regulatory system</keyword>
<dbReference type="InterPro" id="IPR013767">
    <property type="entry name" value="PAS_fold"/>
</dbReference>
<reference evidence="13 14" key="1">
    <citation type="submission" date="2020-04" db="EMBL/GenBank/DDBJ databases">
        <authorList>
            <person name="Klaysubun C."/>
            <person name="Duangmal K."/>
            <person name="Lipun K."/>
        </authorList>
    </citation>
    <scope>NUCLEOTIDE SEQUENCE [LARGE SCALE GENOMIC DNA]</scope>
    <source>
        <strain evidence="13 14">JCM 11839</strain>
    </source>
</reference>
<dbReference type="InterPro" id="IPR035965">
    <property type="entry name" value="PAS-like_dom_sf"/>
</dbReference>
<protein>
    <recommendedName>
        <fullName evidence="2">histidine kinase</fullName>
        <ecNumber evidence="2">2.7.13.3</ecNumber>
    </recommendedName>
</protein>
<feature type="domain" description="PAS" evidence="11">
    <location>
        <begin position="105"/>
        <end position="143"/>
    </location>
</feature>
<dbReference type="PANTHER" id="PTHR24421:SF10">
    <property type="entry name" value="NITRATE_NITRITE SENSOR PROTEIN NARQ"/>
    <property type="match status" value="1"/>
</dbReference>
<name>A0ABX1R7N1_9PSEU</name>
<evidence type="ECO:0000256" key="1">
    <source>
        <dbReference type="ARBA" id="ARBA00000085"/>
    </source>
</evidence>
<dbReference type="InterPro" id="IPR000014">
    <property type="entry name" value="PAS"/>
</dbReference>
<dbReference type="SMART" id="SM00387">
    <property type="entry name" value="HATPase_c"/>
    <property type="match status" value="1"/>
</dbReference>
<accession>A0ABX1R7N1</accession>
<evidence type="ECO:0000256" key="4">
    <source>
        <dbReference type="ARBA" id="ARBA00022679"/>
    </source>
</evidence>
<gene>
    <name evidence="13" type="ORF">HF577_01585</name>
</gene>
<dbReference type="CDD" id="cd16917">
    <property type="entry name" value="HATPase_UhpB-NarQ-NarX-like"/>
    <property type="match status" value="1"/>
</dbReference>
<keyword evidence="14" id="KW-1185">Reference proteome</keyword>
<comment type="caution">
    <text evidence="13">The sequence shown here is derived from an EMBL/GenBank/DDBJ whole genome shotgun (WGS) entry which is preliminary data.</text>
</comment>
<keyword evidence="9" id="KW-0175">Coiled coil</keyword>
<dbReference type="SUPFAM" id="SSF55785">
    <property type="entry name" value="PYP-like sensor domain (PAS domain)"/>
    <property type="match status" value="1"/>
</dbReference>
<evidence type="ECO:0000256" key="2">
    <source>
        <dbReference type="ARBA" id="ARBA00012438"/>
    </source>
</evidence>
<keyword evidence="6" id="KW-0418">Kinase</keyword>
<dbReference type="NCBIfam" id="TIGR00229">
    <property type="entry name" value="sensory_box"/>
    <property type="match status" value="1"/>
</dbReference>
<keyword evidence="4" id="KW-0808">Transferase</keyword>
<keyword evidence="5" id="KW-0547">Nucleotide-binding</keyword>
<sequence>MRSCGSLPRRPATSPGCRCRWTPGSCNGDHAGSSCHPERNAPPSGAATLVRLSHRGRRVAHTGCPEGHGGPRNGCHPVAVRNLLVRTGHVGARGTGHEDFQVTTAEQVVSRILQDVPQPIWVVDTDGRITFANPAAVAALGYQDNSEFLGKPSHTTVHYCPPDRPAGDENCALLAPARTGRAAHGESEHFIRRDGSLFPIAWWSSPIDLPAGRGVVLAFTDITERRCAEQTDRERDAATIRAAEAKAAQRRIMEQTTEIRRQTARNLHDGAQQRLVALMVSMELARGELAPGDSDLRVFLDSAVTETQSAIDELRELVAGLHPPTLQCYGLMAAVQGLADRMPIPSRITSNLGKRMSESVEASAYYAVAEAMANAVKHARANRVTVSVEFDGKALDIGVSDDGIGGARVGAGSGLVGLIDRIGAHDGAVEVDSPPGGGTTVRITIPVDPGSAGRRKPVKPGAHPSREA</sequence>
<dbReference type="EC" id="2.7.13.3" evidence="2"/>